<accession>A0A1C3E4Z0</accession>
<feature type="compositionally biased region" description="Basic and acidic residues" evidence="1">
    <location>
        <begin position="39"/>
        <end position="51"/>
    </location>
</feature>
<reference evidence="2 3" key="1">
    <citation type="submission" date="2016-05" db="EMBL/GenBank/DDBJ databases">
        <title>Genomic and physiological characterization of Planctopirus sp. isolated from fresh water lake.</title>
        <authorList>
            <person name="Subhash Y."/>
            <person name="Ramana C."/>
        </authorList>
    </citation>
    <scope>NUCLEOTIDE SEQUENCE [LARGE SCALE GENOMIC DNA]</scope>
    <source>
        <strain evidence="2 3">JC280</strain>
    </source>
</reference>
<dbReference type="EMBL" id="LYDR01000154">
    <property type="protein sequence ID" value="ODA28273.1"/>
    <property type="molecule type" value="Genomic_DNA"/>
</dbReference>
<gene>
    <name evidence="2" type="ORF">A6X21_01355</name>
</gene>
<name>A0A1C3E4Z0_9PLAN</name>
<feature type="region of interest" description="Disordered" evidence="1">
    <location>
        <begin position="38"/>
        <end position="59"/>
    </location>
</feature>
<dbReference type="Proteomes" id="UP000094828">
    <property type="component" value="Unassembled WGS sequence"/>
</dbReference>
<sequence>MAQRLVPAAPGHKLAGPPTGYMSRPKVTEWPDRLAVGLRSDKTPHHARDTGTDVMNQTS</sequence>
<feature type="region of interest" description="Disordered" evidence="1">
    <location>
        <begin position="1"/>
        <end position="26"/>
    </location>
</feature>
<dbReference type="AlphaFoldDB" id="A0A1C3E4Z0"/>
<comment type="caution">
    <text evidence="2">The sequence shown here is derived from an EMBL/GenBank/DDBJ whole genome shotgun (WGS) entry which is preliminary data.</text>
</comment>
<protein>
    <submittedName>
        <fullName evidence="2">Uncharacterized protein</fullName>
    </submittedName>
</protein>
<keyword evidence="3" id="KW-1185">Reference proteome</keyword>
<evidence type="ECO:0000256" key="1">
    <source>
        <dbReference type="SAM" id="MobiDB-lite"/>
    </source>
</evidence>
<evidence type="ECO:0000313" key="3">
    <source>
        <dbReference type="Proteomes" id="UP000094828"/>
    </source>
</evidence>
<proteinExistence type="predicted"/>
<organism evidence="2 3">
    <name type="scientific">Planctopirus hydrillae</name>
    <dbReference type="NCBI Taxonomy" id="1841610"/>
    <lineage>
        <taxon>Bacteria</taxon>
        <taxon>Pseudomonadati</taxon>
        <taxon>Planctomycetota</taxon>
        <taxon>Planctomycetia</taxon>
        <taxon>Planctomycetales</taxon>
        <taxon>Planctomycetaceae</taxon>
        <taxon>Planctopirus</taxon>
    </lineage>
</organism>
<evidence type="ECO:0000313" key="2">
    <source>
        <dbReference type="EMBL" id="ODA28273.1"/>
    </source>
</evidence>